<accession>D5QE10</accession>
<dbReference type="HOGENOM" id="CLU_3344800_0_0_5"/>
<gene>
    <name evidence="1" type="ORF">GXY_06865</name>
</gene>
<evidence type="ECO:0000313" key="2">
    <source>
        <dbReference type="Proteomes" id="UP000006468"/>
    </source>
</evidence>
<name>D5QE10_NOVHA</name>
<protein>
    <submittedName>
        <fullName evidence="1">Uncharacterized protein</fullName>
    </submittedName>
</protein>
<dbReference type="Proteomes" id="UP000006468">
    <property type="component" value="Chromosome"/>
</dbReference>
<sequence>MLRDLPDPAGPYQKLTRAWGALIGRIRKTSVAINGNV</sequence>
<proteinExistence type="predicted"/>
<dbReference type="AlphaFoldDB" id="D5QE10"/>
<organism evidence="1 2">
    <name type="scientific">Novacetimonas hansenii ATCC 23769</name>
    <dbReference type="NCBI Taxonomy" id="714995"/>
    <lineage>
        <taxon>Bacteria</taxon>
        <taxon>Pseudomonadati</taxon>
        <taxon>Pseudomonadota</taxon>
        <taxon>Alphaproteobacteria</taxon>
        <taxon>Acetobacterales</taxon>
        <taxon>Acetobacteraceae</taxon>
        <taxon>Novacetimonas</taxon>
    </lineage>
</organism>
<evidence type="ECO:0000313" key="1">
    <source>
        <dbReference type="EMBL" id="EFG84713.1"/>
    </source>
</evidence>
<reference evidence="1 2" key="1">
    <citation type="journal article" date="2010" name="J. Bacteriol.">
        <title>Genome sequence of a cellulose-producing bacterium, Gluconacetobacter hansenii ATCC 23769.</title>
        <authorList>
            <person name="Iyer P.R."/>
            <person name="Geib S.M."/>
            <person name="Catchmark J."/>
            <person name="Kao T.H."/>
            <person name="Tien M."/>
        </authorList>
    </citation>
    <scope>NUCLEOTIDE SEQUENCE [LARGE SCALE GENOMIC DNA]</scope>
    <source>
        <strain evidence="1 2">ATCC 23769</strain>
    </source>
</reference>
<dbReference type="EMBL" id="ADTV01000024">
    <property type="protein sequence ID" value="EFG84713.1"/>
    <property type="molecule type" value="Genomic_DNA"/>
</dbReference>
<comment type="caution">
    <text evidence="1">The sequence shown here is derived from an EMBL/GenBank/DDBJ whole genome shotgun (WGS) entry which is preliminary data.</text>
</comment>